<gene>
    <name evidence="2" type="ORF">BDZ83DRAFT_603913</name>
</gene>
<evidence type="ECO:0000313" key="3">
    <source>
        <dbReference type="Proteomes" id="UP001244207"/>
    </source>
</evidence>
<protein>
    <recommendedName>
        <fullName evidence="4">Secreted protein</fullName>
    </recommendedName>
</protein>
<feature type="chain" id="PRO_5042085542" description="Secreted protein" evidence="1">
    <location>
        <begin position="25"/>
        <end position="101"/>
    </location>
</feature>
<keyword evidence="3" id="KW-1185">Reference proteome</keyword>
<feature type="signal peptide" evidence="1">
    <location>
        <begin position="1"/>
        <end position="24"/>
    </location>
</feature>
<dbReference type="RefSeq" id="XP_060369958.1">
    <property type="nucleotide sequence ID" value="XM_060507251.1"/>
</dbReference>
<keyword evidence="1" id="KW-0732">Signal</keyword>
<evidence type="ECO:0000313" key="2">
    <source>
        <dbReference type="EMBL" id="KAK1729903.1"/>
    </source>
</evidence>
<dbReference type="Proteomes" id="UP001244207">
    <property type="component" value="Unassembled WGS sequence"/>
</dbReference>
<evidence type="ECO:0008006" key="4">
    <source>
        <dbReference type="Google" id="ProtNLM"/>
    </source>
</evidence>
<organism evidence="2 3">
    <name type="scientific">Glomerella acutata</name>
    <name type="common">Colletotrichum acutatum</name>
    <dbReference type="NCBI Taxonomy" id="27357"/>
    <lineage>
        <taxon>Eukaryota</taxon>
        <taxon>Fungi</taxon>
        <taxon>Dikarya</taxon>
        <taxon>Ascomycota</taxon>
        <taxon>Pezizomycotina</taxon>
        <taxon>Sordariomycetes</taxon>
        <taxon>Hypocreomycetidae</taxon>
        <taxon>Glomerellales</taxon>
        <taxon>Glomerellaceae</taxon>
        <taxon>Colletotrichum</taxon>
        <taxon>Colletotrichum acutatum species complex</taxon>
    </lineage>
</organism>
<name>A0AAD8XM91_GLOAC</name>
<accession>A0AAD8XM91</accession>
<sequence>MEHRVLRVALFLLRVDLGCSLGRGDNSNDLRLVRIGLGKQLGQEERRYYDLVPRECTYPQATAKYQLCQFSMRRAWAGPAPDCSGRGRVDVFIFFGGSMFR</sequence>
<proteinExistence type="predicted"/>
<dbReference type="GeneID" id="85391150"/>
<evidence type="ECO:0000256" key="1">
    <source>
        <dbReference type="SAM" id="SignalP"/>
    </source>
</evidence>
<dbReference type="EMBL" id="JAHMHS010000009">
    <property type="protein sequence ID" value="KAK1729903.1"/>
    <property type="molecule type" value="Genomic_DNA"/>
</dbReference>
<reference evidence="2" key="1">
    <citation type="submission" date="2021-12" db="EMBL/GenBank/DDBJ databases">
        <title>Comparative genomics, transcriptomics and evolutionary studies reveal genomic signatures of adaptation to plant cell wall in hemibiotrophic fungi.</title>
        <authorList>
            <consortium name="DOE Joint Genome Institute"/>
            <person name="Baroncelli R."/>
            <person name="Diaz J.F."/>
            <person name="Benocci T."/>
            <person name="Peng M."/>
            <person name="Battaglia E."/>
            <person name="Haridas S."/>
            <person name="Andreopoulos W."/>
            <person name="Labutti K."/>
            <person name="Pangilinan J."/>
            <person name="Floch G.L."/>
            <person name="Makela M.R."/>
            <person name="Henrissat B."/>
            <person name="Grigoriev I.V."/>
            <person name="Crouch J.A."/>
            <person name="De Vries R.P."/>
            <person name="Sukno S.A."/>
            <person name="Thon M.R."/>
        </authorList>
    </citation>
    <scope>NUCLEOTIDE SEQUENCE</scope>
    <source>
        <strain evidence="2">CBS 112980</strain>
    </source>
</reference>
<dbReference type="AlphaFoldDB" id="A0AAD8XM91"/>
<comment type="caution">
    <text evidence="2">The sequence shown here is derived from an EMBL/GenBank/DDBJ whole genome shotgun (WGS) entry which is preliminary data.</text>
</comment>